<evidence type="ECO:0008006" key="10">
    <source>
        <dbReference type="Google" id="ProtNLM"/>
    </source>
</evidence>
<dbReference type="PANTHER" id="PTHR43057:SF1">
    <property type="entry name" value="ARSENICAL-RESISTANCE PROTEIN 3"/>
    <property type="match status" value="1"/>
</dbReference>
<dbReference type="Pfam" id="PF01758">
    <property type="entry name" value="SBF"/>
    <property type="match status" value="1"/>
</dbReference>
<organism evidence="9">
    <name type="scientific">marine sediment metagenome</name>
    <dbReference type="NCBI Taxonomy" id="412755"/>
    <lineage>
        <taxon>unclassified sequences</taxon>
        <taxon>metagenomes</taxon>
        <taxon>ecological metagenomes</taxon>
    </lineage>
</organism>
<feature type="transmembrane region" description="Helical" evidence="8">
    <location>
        <begin position="65"/>
        <end position="89"/>
    </location>
</feature>
<feature type="transmembrane region" description="Helical" evidence="8">
    <location>
        <begin position="201"/>
        <end position="221"/>
    </location>
</feature>
<feature type="transmembrane region" description="Helical" evidence="8">
    <location>
        <begin position="261"/>
        <end position="283"/>
    </location>
</feature>
<feature type="transmembrane region" description="Helical" evidence="8">
    <location>
        <begin position="126"/>
        <end position="146"/>
    </location>
</feature>
<feature type="transmembrane region" description="Helical" evidence="8">
    <location>
        <begin position="34"/>
        <end position="53"/>
    </location>
</feature>
<proteinExistence type="inferred from homology"/>
<name>A0A0F9SNE6_9ZZZZ</name>
<feature type="transmembrane region" description="Helical" evidence="8">
    <location>
        <begin position="7"/>
        <end position="28"/>
    </location>
</feature>
<dbReference type="GO" id="GO:0015104">
    <property type="term" value="F:antimonite transmembrane transporter activity"/>
    <property type="evidence" value="ECO:0007669"/>
    <property type="project" value="TreeGrafter"/>
</dbReference>
<feature type="transmembrane region" description="Helical" evidence="8">
    <location>
        <begin position="95"/>
        <end position="114"/>
    </location>
</feature>
<evidence type="ECO:0000256" key="6">
    <source>
        <dbReference type="ARBA" id="ARBA00022989"/>
    </source>
</evidence>
<evidence type="ECO:0000256" key="5">
    <source>
        <dbReference type="ARBA" id="ARBA00022692"/>
    </source>
</evidence>
<keyword evidence="6 8" id="KW-1133">Transmembrane helix</keyword>
<sequence length="340" mass="37903">MNSINKYQTIIIGLAVLFGLLIGQNASIGNYAEYFIVPFLMIMLFGLFLNIPIKDLFKSFSNLKFFSANVGINFIWTPLFAYSLGYLFLQNELSIWIGFVMLMVTPCTDWYLIFTGTAKGNTPLSASVLPLNLILQVILIPIYLLLFFGKTGTIDSGVLFESIVLVLIIPFALAQIIRFISKQLTKDNFIEKRISPVFDKSQVIFLGLAILAMFASQGAYLTNNLEIVLLLLIPLLLFFTVNFFIGRGVSSLLKFNYEDSVSLNLTTLARNSPISLAIAITAFPNDPLVALALVIGPLIELPILALVSQILLKIRKSKLIEEKSTNAQQRTEVKKNSFLH</sequence>
<dbReference type="PANTHER" id="PTHR43057">
    <property type="entry name" value="ARSENITE EFFLUX TRANSPORTER"/>
    <property type="match status" value="1"/>
</dbReference>
<dbReference type="InterPro" id="IPR038770">
    <property type="entry name" value="Na+/solute_symporter_sf"/>
</dbReference>
<dbReference type="EMBL" id="LAZR01000446">
    <property type="protein sequence ID" value="KKN68529.1"/>
    <property type="molecule type" value="Genomic_DNA"/>
</dbReference>
<reference evidence="9" key="1">
    <citation type="journal article" date="2015" name="Nature">
        <title>Complex archaea that bridge the gap between prokaryotes and eukaryotes.</title>
        <authorList>
            <person name="Spang A."/>
            <person name="Saw J.H."/>
            <person name="Jorgensen S.L."/>
            <person name="Zaremba-Niedzwiedzka K."/>
            <person name="Martijn J."/>
            <person name="Lind A.E."/>
            <person name="van Eijk R."/>
            <person name="Schleper C."/>
            <person name="Guy L."/>
            <person name="Ettema T.J."/>
        </authorList>
    </citation>
    <scope>NUCLEOTIDE SEQUENCE</scope>
</reference>
<evidence type="ECO:0000313" key="9">
    <source>
        <dbReference type="EMBL" id="KKN68529.1"/>
    </source>
</evidence>
<evidence type="ECO:0000256" key="7">
    <source>
        <dbReference type="ARBA" id="ARBA00023136"/>
    </source>
</evidence>
<comment type="subcellular location">
    <subcellularLocation>
        <location evidence="1">Cell membrane</location>
        <topology evidence="1">Multi-pass membrane protein</topology>
    </subcellularLocation>
</comment>
<keyword evidence="7 8" id="KW-0472">Membrane</keyword>
<evidence type="ECO:0000256" key="8">
    <source>
        <dbReference type="SAM" id="Phobius"/>
    </source>
</evidence>
<dbReference type="AlphaFoldDB" id="A0A0F9SNE6"/>
<dbReference type="InterPro" id="IPR004706">
    <property type="entry name" value="Arsenical-R_Acr3"/>
</dbReference>
<dbReference type="Gene3D" id="1.20.1530.20">
    <property type="match status" value="1"/>
</dbReference>
<protein>
    <recommendedName>
        <fullName evidence="10">Arsenic resistance protein</fullName>
    </recommendedName>
</protein>
<feature type="transmembrane region" description="Helical" evidence="8">
    <location>
        <begin position="227"/>
        <end position="249"/>
    </location>
</feature>
<keyword evidence="5 8" id="KW-0812">Transmembrane</keyword>
<dbReference type="GO" id="GO:0005886">
    <property type="term" value="C:plasma membrane"/>
    <property type="evidence" value="ECO:0007669"/>
    <property type="project" value="UniProtKB-SubCell"/>
</dbReference>
<evidence type="ECO:0000256" key="4">
    <source>
        <dbReference type="ARBA" id="ARBA00022475"/>
    </source>
</evidence>
<comment type="caution">
    <text evidence="9">The sequence shown here is derived from an EMBL/GenBank/DDBJ whole genome shotgun (WGS) entry which is preliminary data.</text>
</comment>
<feature type="transmembrane region" description="Helical" evidence="8">
    <location>
        <begin position="289"/>
        <end position="312"/>
    </location>
</feature>
<keyword evidence="4" id="KW-1003">Cell membrane</keyword>
<evidence type="ECO:0000256" key="3">
    <source>
        <dbReference type="ARBA" id="ARBA00022448"/>
    </source>
</evidence>
<gene>
    <name evidence="9" type="ORF">LCGC14_0450200</name>
</gene>
<evidence type="ECO:0000256" key="1">
    <source>
        <dbReference type="ARBA" id="ARBA00004651"/>
    </source>
</evidence>
<accession>A0A0F9SNE6</accession>
<dbReference type="GO" id="GO:0015105">
    <property type="term" value="F:arsenite transmembrane transporter activity"/>
    <property type="evidence" value="ECO:0007669"/>
    <property type="project" value="TreeGrafter"/>
</dbReference>
<dbReference type="InterPro" id="IPR002657">
    <property type="entry name" value="BilAc:Na_symport/Acr3"/>
</dbReference>
<feature type="transmembrane region" description="Helical" evidence="8">
    <location>
        <begin position="158"/>
        <end position="180"/>
    </location>
</feature>
<keyword evidence="3" id="KW-0813">Transport</keyword>
<evidence type="ECO:0000256" key="2">
    <source>
        <dbReference type="ARBA" id="ARBA00010110"/>
    </source>
</evidence>
<dbReference type="GO" id="GO:0015297">
    <property type="term" value="F:antiporter activity"/>
    <property type="evidence" value="ECO:0007669"/>
    <property type="project" value="InterPro"/>
</dbReference>
<comment type="similarity">
    <text evidence="2">Belongs to the arsenical resistance-3 (ACR3) (TC 2.A.59) family.</text>
</comment>